<dbReference type="CDD" id="cd00143">
    <property type="entry name" value="PP2Cc"/>
    <property type="match status" value="1"/>
</dbReference>
<name>A0A0L0DFL1_THETB</name>
<dbReference type="Proteomes" id="UP000054408">
    <property type="component" value="Unassembled WGS sequence"/>
</dbReference>
<dbReference type="PANTHER" id="PTHR13832">
    <property type="entry name" value="PROTEIN PHOSPHATASE 2C"/>
    <property type="match status" value="1"/>
</dbReference>
<evidence type="ECO:0000259" key="1">
    <source>
        <dbReference type="PROSITE" id="PS51746"/>
    </source>
</evidence>
<gene>
    <name evidence="2" type="ORF">AMSG_07063</name>
</gene>
<dbReference type="STRING" id="461836.A0A0L0DFL1"/>
<dbReference type="EMBL" id="GL349464">
    <property type="protein sequence ID" value="KNC51074.1"/>
    <property type="molecule type" value="Genomic_DNA"/>
</dbReference>
<dbReference type="SMART" id="SM00332">
    <property type="entry name" value="PP2Cc"/>
    <property type="match status" value="1"/>
</dbReference>
<dbReference type="SUPFAM" id="SSF81606">
    <property type="entry name" value="PP2C-like"/>
    <property type="match status" value="1"/>
</dbReference>
<evidence type="ECO:0000313" key="2">
    <source>
        <dbReference type="EMBL" id="KNC51074.1"/>
    </source>
</evidence>
<dbReference type="OrthoDB" id="10264738at2759"/>
<dbReference type="eggNOG" id="KOG0698">
    <property type="taxonomic scope" value="Eukaryota"/>
</dbReference>
<dbReference type="PANTHER" id="PTHR13832:SF827">
    <property type="entry name" value="PROTEIN PHOSPHATASE 1L"/>
    <property type="match status" value="1"/>
</dbReference>
<dbReference type="InterPro" id="IPR036457">
    <property type="entry name" value="PPM-type-like_dom_sf"/>
</dbReference>
<sequence length="339" mass="35353">MVCPDAVFFEAAQVAEFGDVVGAAMVSEAGPVAHSLAEVQVTTVPTRATAIGTSGLSVAVAHDQGKRKTMEDADLVCLDLAARAASSSAAMELPEGGWHALFAVFDGHSGAECAKYCADNIIETLVSAPAFAEDPEAALTQAFATLETSWLESAISTEADDGTTAVVAYLRGTTLWVANAGDSEAILTCTTAGISELTTCHNPAKNPAERERVAQLGGTVMPNGRLRHPVLPGSMFSIAVSKALGDLTFKHDQYTKGKPSGLTAVPSVNKIELTDDAHFVLMACDGLWDVMAFDVAAGFVVRRLNSGLDVQAIVDQLVARAIDLGSMDNVTALLIVFDP</sequence>
<accession>A0A0L0DFL1</accession>
<dbReference type="AlphaFoldDB" id="A0A0L0DFL1"/>
<dbReference type="InterPro" id="IPR001932">
    <property type="entry name" value="PPM-type_phosphatase-like_dom"/>
</dbReference>
<reference evidence="2 3" key="1">
    <citation type="submission" date="2010-05" db="EMBL/GenBank/DDBJ databases">
        <title>The Genome Sequence of Thecamonas trahens ATCC 50062.</title>
        <authorList>
            <consortium name="The Broad Institute Genome Sequencing Platform"/>
            <person name="Russ C."/>
            <person name="Cuomo C."/>
            <person name="Shea T."/>
            <person name="Young S.K."/>
            <person name="Zeng Q."/>
            <person name="Koehrsen M."/>
            <person name="Haas B."/>
            <person name="Borodovsky M."/>
            <person name="Guigo R."/>
            <person name="Alvarado L."/>
            <person name="Berlin A."/>
            <person name="Bochicchio J."/>
            <person name="Borenstein D."/>
            <person name="Chapman S."/>
            <person name="Chen Z."/>
            <person name="Freedman E."/>
            <person name="Gellesch M."/>
            <person name="Goldberg J."/>
            <person name="Griggs A."/>
            <person name="Gujja S."/>
            <person name="Heilman E."/>
            <person name="Heiman D."/>
            <person name="Hepburn T."/>
            <person name="Howarth C."/>
            <person name="Jen D."/>
            <person name="Larson L."/>
            <person name="Mehta T."/>
            <person name="Park D."/>
            <person name="Pearson M."/>
            <person name="Roberts A."/>
            <person name="Saif S."/>
            <person name="Shenoy N."/>
            <person name="Sisk P."/>
            <person name="Stolte C."/>
            <person name="Sykes S."/>
            <person name="Thomson T."/>
            <person name="Walk T."/>
            <person name="White J."/>
            <person name="Yandava C."/>
            <person name="Burger G."/>
            <person name="Gray M.W."/>
            <person name="Holland P.W.H."/>
            <person name="King N."/>
            <person name="Lang F.B.F."/>
            <person name="Roger A.J."/>
            <person name="Ruiz-Trillo I."/>
            <person name="Lander E."/>
            <person name="Nusbaum C."/>
        </authorList>
    </citation>
    <scope>NUCLEOTIDE SEQUENCE [LARGE SCALE GENOMIC DNA]</scope>
    <source>
        <strain evidence="2 3">ATCC 50062</strain>
    </source>
</reference>
<protein>
    <recommendedName>
        <fullName evidence="1">PPM-type phosphatase domain-containing protein</fullName>
    </recommendedName>
</protein>
<dbReference type="GO" id="GO:0004722">
    <property type="term" value="F:protein serine/threonine phosphatase activity"/>
    <property type="evidence" value="ECO:0007669"/>
    <property type="project" value="InterPro"/>
</dbReference>
<dbReference type="Gene3D" id="3.60.40.10">
    <property type="entry name" value="PPM-type phosphatase domain"/>
    <property type="match status" value="1"/>
</dbReference>
<dbReference type="GeneID" id="25566083"/>
<organism evidence="2 3">
    <name type="scientific">Thecamonas trahens ATCC 50062</name>
    <dbReference type="NCBI Taxonomy" id="461836"/>
    <lineage>
        <taxon>Eukaryota</taxon>
        <taxon>Apusozoa</taxon>
        <taxon>Apusomonadida</taxon>
        <taxon>Apusomonadidae</taxon>
        <taxon>Thecamonas</taxon>
    </lineage>
</organism>
<dbReference type="Pfam" id="PF00481">
    <property type="entry name" value="PP2C"/>
    <property type="match status" value="1"/>
</dbReference>
<dbReference type="InterPro" id="IPR015655">
    <property type="entry name" value="PP2C"/>
</dbReference>
<keyword evidence="3" id="KW-1185">Reference proteome</keyword>
<evidence type="ECO:0000313" key="3">
    <source>
        <dbReference type="Proteomes" id="UP000054408"/>
    </source>
</evidence>
<proteinExistence type="predicted"/>
<feature type="domain" description="PPM-type phosphatase" evidence="1">
    <location>
        <begin position="57"/>
        <end position="337"/>
    </location>
</feature>
<dbReference type="PROSITE" id="PS51746">
    <property type="entry name" value="PPM_2"/>
    <property type="match status" value="1"/>
</dbReference>
<dbReference type="RefSeq" id="XP_013756533.1">
    <property type="nucleotide sequence ID" value="XM_013901079.1"/>
</dbReference>
<dbReference type="OMA" id="TAMGESW"/>